<evidence type="ECO:0000256" key="2">
    <source>
        <dbReference type="ARBA" id="ARBA00022553"/>
    </source>
</evidence>
<feature type="domain" description="Protein kinase" evidence="10">
    <location>
        <begin position="97"/>
        <end position="333"/>
    </location>
</feature>
<dbReference type="GO" id="GO:0004674">
    <property type="term" value="F:protein serine/threonine kinase activity"/>
    <property type="evidence" value="ECO:0007669"/>
    <property type="project" value="UniProtKB-KW"/>
</dbReference>
<comment type="caution">
    <text evidence="11">The sequence shown here is derived from an EMBL/GenBank/DDBJ whole genome shotgun (WGS) entry which is preliminary data.</text>
</comment>
<sequence length="357" mass="39154">MGSSKKIKEDPNGGKKRSREALSSSEPPKKKPCPDRERGEEAEKALKNRKRPVSPFTGPSQKRMRCGSKAEEEKEPKPGPSKVTPPDSGATMNMKRYTGKEVIGSGSFGQVVKVWDVIKKCHIAIKTVPRGKSSWAEMLMEKEILEIAVGSPFLIHSHLSFATKKLWYFAMEFASGGDLLTHLKTSGRLPKSSVKFYAAEITSAIQFLHGKGYIHRDIKPSNILIASSGHVKLADFGLAEKKTQGILGKAGTYGYVAPEVLCGGAYNLAADWYSFGVVVFQLATGLPSSRCIPSAFPSYGLHRDTANIIKELLDDNPNTRLGLNGCIRSHPFFNGINWEDLEQLRITPLHIPGESKS</sequence>
<evidence type="ECO:0000259" key="10">
    <source>
        <dbReference type="PROSITE" id="PS50011"/>
    </source>
</evidence>
<name>A0AAV7D7N2_ENGPU</name>
<evidence type="ECO:0000256" key="5">
    <source>
        <dbReference type="ARBA" id="ARBA00022777"/>
    </source>
</evidence>
<keyword evidence="6 7" id="KW-0067">ATP-binding</keyword>
<dbReference type="InterPro" id="IPR011009">
    <property type="entry name" value="Kinase-like_dom_sf"/>
</dbReference>
<evidence type="ECO:0000256" key="4">
    <source>
        <dbReference type="ARBA" id="ARBA00022741"/>
    </source>
</evidence>
<dbReference type="PROSITE" id="PS50011">
    <property type="entry name" value="PROTEIN_KINASE_DOM"/>
    <property type="match status" value="1"/>
</dbReference>
<evidence type="ECO:0000313" key="11">
    <source>
        <dbReference type="EMBL" id="KAG8593440.1"/>
    </source>
</evidence>
<feature type="compositionally biased region" description="Basic and acidic residues" evidence="9">
    <location>
        <begin position="27"/>
        <end position="46"/>
    </location>
</feature>
<dbReference type="InterPro" id="IPR017441">
    <property type="entry name" value="Protein_kinase_ATP_BS"/>
</dbReference>
<dbReference type="InterPro" id="IPR000719">
    <property type="entry name" value="Prot_kinase_dom"/>
</dbReference>
<feature type="compositionally biased region" description="Basic and acidic residues" evidence="9">
    <location>
        <begin position="1"/>
        <end position="13"/>
    </location>
</feature>
<evidence type="ECO:0000256" key="3">
    <source>
        <dbReference type="ARBA" id="ARBA00022679"/>
    </source>
</evidence>
<evidence type="ECO:0000256" key="9">
    <source>
        <dbReference type="SAM" id="MobiDB-lite"/>
    </source>
</evidence>
<dbReference type="PANTHER" id="PTHR24351">
    <property type="entry name" value="RIBOSOMAL PROTEIN S6 KINASE"/>
    <property type="match status" value="1"/>
</dbReference>
<dbReference type="Pfam" id="PF00069">
    <property type="entry name" value="Pkinase"/>
    <property type="match status" value="1"/>
</dbReference>
<gene>
    <name evidence="11" type="ORF">GDO81_000831</name>
</gene>
<dbReference type="EMBL" id="WNYA01000001">
    <property type="protein sequence ID" value="KAG8593440.1"/>
    <property type="molecule type" value="Genomic_DNA"/>
</dbReference>
<dbReference type="Gene3D" id="3.30.200.20">
    <property type="entry name" value="Phosphorylase Kinase, domain 1"/>
    <property type="match status" value="1"/>
</dbReference>
<dbReference type="PROSITE" id="PS00107">
    <property type="entry name" value="PROTEIN_KINASE_ATP"/>
    <property type="match status" value="1"/>
</dbReference>
<evidence type="ECO:0000256" key="8">
    <source>
        <dbReference type="RuleBase" id="RU000304"/>
    </source>
</evidence>
<evidence type="ECO:0000256" key="6">
    <source>
        <dbReference type="ARBA" id="ARBA00022840"/>
    </source>
</evidence>
<feature type="compositionally biased region" description="Basic and acidic residues" evidence="9">
    <location>
        <begin position="68"/>
        <end position="77"/>
    </location>
</feature>
<dbReference type="Gene3D" id="1.10.510.10">
    <property type="entry name" value="Transferase(Phosphotransferase) domain 1"/>
    <property type="match status" value="1"/>
</dbReference>
<keyword evidence="4 7" id="KW-0547">Nucleotide-binding</keyword>
<organism evidence="11 12">
    <name type="scientific">Engystomops pustulosus</name>
    <name type="common">Tungara frog</name>
    <name type="synonym">Physalaemus pustulosus</name>
    <dbReference type="NCBI Taxonomy" id="76066"/>
    <lineage>
        <taxon>Eukaryota</taxon>
        <taxon>Metazoa</taxon>
        <taxon>Chordata</taxon>
        <taxon>Craniata</taxon>
        <taxon>Vertebrata</taxon>
        <taxon>Euteleostomi</taxon>
        <taxon>Amphibia</taxon>
        <taxon>Batrachia</taxon>
        <taxon>Anura</taxon>
        <taxon>Neobatrachia</taxon>
        <taxon>Hyloidea</taxon>
        <taxon>Leptodactylidae</taxon>
        <taxon>Leiuperinae</taxon>
        <taxon>Engystomops</taxon>
    </lineage>
</organism>
<keyword evidence="12" id="KW-1185">Reference proteome</keyword>
<dbReference type="AlphaFoldDB" id="A0AAV7D7N2"/>
<evidence type="ECO:0000256" key="7">
    <source>
        <dbReference type="PROSITE-ProRule" id="PRU10141"/>
    </source>
</evidence>
<reference evidence="11" key="1">
    <citation type="thesis" date="2020" institute="ProQuest LLC" country="789 East Eisenhower Parkway, Ann Arbor, MI, USA">
        <title>Comparative Genomics and Chromosome Evolution.</title>
        <authorList>
            <person name="Mudd A.B."/>
        </authorList>
    </citation>
    <scope>NUCLEOTIDE SEQUENCE</scope>
    <source>
        <strain evidence="11">237g6f4</strain>
        <tissue evidence="11">Blood</tissue>
    </source>
</reference>
<keyword evidence="2" id="KW-0597">Phosphoprotein</keyword>
<keyword evidence="5" id="KW-0418">Kinase</keyword>
<dbReference type="SUPFAM" id="SSF56112">
    <property type="entry name" value="Protein kinase-like (PK-like)"/>
    <property type="match status" value="1"/>
</dbReference>
<evidence type="ECO:0000313" key="12">
    <source>
        <dbReference type="Proteomes" id="UP000824782"/>
    </source>
</evidence>
<evidence type="ECO:0000256" key="1">
    <source>
        <dbReference type="ARBA" id="ARBA00022527"/>
    </source>
</evidence>
<comment type="similarity">
    <text evidence="8">Belongs to the protein kinase superfamily.</text>
</comment>
<dbReference type="GO" id="GO:0005524">
    <property type="term" value="F:ATP binding"/>
    <property type="evidence" value="ECO:0007669"/>
    <property type="project" value="UniProtKB-UniRule"/>
</dbReference>
<protein>
    <recommendedName>
        <fullName evidence="10">Protein kinase domain-containing protein</fullName>
    </recommendedName>
</protein>
<dbReference type="InterPro" id="IPR008271">
    <property type="entry name" value="Ser/Thr_kinase_AS"/>
</dbReference>
<feature type="region of interest" description="Disordered" evidence="9">
    <location>
        <begin position="1"/>
        <end position="92"/>
    </location>
</feature>
<feature type="binding site" evidence="7">
    <location>
        <position position="126"/>
    </location>
    <ligand>
        <name>ATP</name>
        <dbReference type="ChEBI" id="CHEBI:30616"/>
    </ligand>
</feature>
<keyword evidence="3" id="KW-0808">Transferase</keyword>
<keyword evidence="1 8" id="KW-0723">Serine/threonine-protein kinase</keyword>
<dbReference type="Proteomes" id="UP000824782">
    <property type="component" value="Unassembled WGS sequence"/>
</dbReference>
<dbReference type="PROSITE" id="PS00108">
    <property type="entry name" value="PROTEIN_KINASE_ST"/>
    <property type="match status" value="1"/>
</dbReference>
<proteinExistence type="inferred from homology"/>
<dbReference type="SMART" id="SM00220">
    <property type="entry name" value="S_TKc"/>
    <property type="match status" value="1"/>
</dbReference>
<accession>A0AAV7D7N2</accession>